<accession>A0A9Q0IPI4</accession>
<comment type="caution">
    <text evidence="1">The sequence shown here is derived from an EMBL/GenBank/DDBJ whole genome shotgun (WGS) entry which is preliminary data.</text>
</comment>
<evidence type="ECO:0000313" key="2">
    <source>
        <dbReference type="Proteomes" id="UP001148018"/>
    </source>
</evidence>
<evidence type="ECO:0000313" key="1">
    <source>
        <dbReference type="EMBL" id="KAJ3608247.1"/>
    </source>
</evidence>
<sequence length="85" mass="8699">MEVLRAGSTNASPLSSPHMEVLWAGIMASGDFLVGHRILVGALAEEETPVGGPVFALHGAADGGAAEGVMGWRPTVRPSVPPAPW</sequence>
<keyword evidence="2" id="KW-1185">Reference proteome</keyword>
<gene>
    <name evidence="1" type="ORF">NHX12_025296</name>
</gene>
<protein>
    <submittedName>
        <fullName evidence="1">Uncharacterized protein</fullName>
    </submittedName>
</protein>
<dbReference type="Proteomes" id="UP001148018">
    <property type="component" value="Unassembled WGS sequence"/>
</dbReference>
<proteinExistence type="predicted"/>
<dbReference type="AlphaFoldDB" id="A0A9Q0IPI4"/>
<organism evidence="1 2">
    <name type="scientific">Muraenolepis orangiensis</name>
    <name type="common">Patagonian moray cod</name>
    <dbReference type="NCBI Taxonomy" id="630683"/>
    <lineage>
        <taxon>Eukaryota</taxon>
        <taxon>Metazoa</taxon>
        <taxon>Chordata</taxon>
        <taxon>Craniata</taxon>
        <taxon>Vertebrata</taxon>
        <taxon>Euteleostomi</taxon>
        <taxon>Actinopterygii</taxon>
        <taxon>Neopterygii</taxon>
        <taxon>Teleostei</taxon>
        <taxon>Neoteleostei</taxon>
        <taxon>Acanthomorphata</taxon>
        <taxon>Zeiogadaria</taxon>
        <taxon>Gadariae</taxon>
        <taxon>Gadiformes</taxon>
        <taxon>Muraenolepidoidei</taxon>
        <taxon>Muraenolepididae</taxon>
        <taxon>Muraenolepis</taxon>
    </lineage>
</organism>
<dbReference type="EMBL" id="JANIIK010000040">
    <property type="protein sequence ID" value="KAJ3608247.1"/>
    <property type="molecule type" value="Genomic_DNA"/>
</dbReference>
<reference evidence="1" key="1">
    <citation type="submission" date="2022-07" db="EMBL/GenBank/DDBJ databases">
        <title>Chromosome-level genome of Muraenolepis orangiensis.</title>
        <authorList>
            <person name="Kim J."/>
        </authorList>
    </citation>
    <scope>NUCLEOTIDE SEQUENCE</scope>
    <source>
        <strain evidence="1">KU_S4_2022</strain>
        <tissue evidence="1">Muscle</tissue>
    </source>
</reference>
<name>A0A9Q0IPI4_9TELE</name>